<dbReference type="NCBIfam" id="TIGR03748">
    <property type="entry name" value="conj_PilL"/>
    <property type="match status" value="1"/>
</dbReference>
<keyword evidence="3" id="KW-1185">Reference proteome</keyword>
<reference evidence="2 3" key="1">
    <citation type="submission" date="2019-03" db="EMBL/GenBank/DDBJ databases">
        <title>Genome sequence of Thiobacillaceae bacterium LSR1, a sulfur-oxidizing bacterium isolated from freshwater sediment.</title>
        <authorList>
            <person name="Li S."/>
        </authorList>
    </citation>
    <scope>NUCLEOTIDE SEQUENCE [LARGE SCALE GENOMIC DNA]</scope>
    <source>
        <strain evidence="2 3">LSR1</strain>
    </source>
</reference>
<proteinExistence type="predicted"/>
<feature type="compositionally biased region" description="Low complexity" evidence="1">
    <location>
        <begin position="164"/>
        <end position="174"/>
    </location>
</feature>
<dbReference type="InterPro" id="IPR022260">
    <property type="entry name" value="Integr_conj_element_PilL"/>
</dbReference>
<comment type="caution">
    <text evidence="2">The sequence shown here is derived from an EMBL/GenBank/DDBJ whole genome shotgun (WGS) entry which is preliminary data.</text>
</comment>
<gene>
    <name evidence="2" type="ORF">EZJ19_00220</name>
</gene>
<dbReference type="EMBL" id="SJZB01000001">
    <property type="protein sequence ID" value="TCJ20429.1"/>
    <property type="molecule type" value="Genomic_DNA"/>
</dbReference>
<dbReference type="OrthoDB" id="8527469at2"/>
<evidence type="ECO:0000313" key="3">
    <source>
        <dbReference type="Proteomes" id="UP000295443"/>
    </source>
</evidence>
<name>A0A4R1BRM1_9PROT</name>
<sequence length="190" mass="19858">MAEAILLSGCATSAAPPTSALAEDAPALRAALPVPATINPDPAVSSDLTPVVRYGRYTLIELVSEPAQRDLMRQVVEVVIPPSLDANVGDAMRHVLRRSGYRLCDTADAAALYALPLPAAHLHLGPLMLRDALLTLAGPAWDVSVDDGVRQVCFRRHATPVEASANPSAATGAALPSDETQGADGREVRP</sequence>
<evidence type="ECO:0000256" key="1">
    <source>
        <dbReference type="SAM" id="MobiDB-lite"/>
    </source>
</evidence>
<protein>
    <recommendedName>
        <fullName evidence="4">PilL protein</fullName>
    </recommendedName>
</protein>
<evidence type="ECO:0000313" key="2">
    <source>
        <dbReference type="EMBL" id="TCJ20429.1"/>
    </source>
</evidence>
<organism evidence="2 3">
    <name type="scientific">Parasulfuritortus cantonensis</name>
    <dbReference type="NCBI Taxonomy" id="2528202"/>
    <lineage>
        <taxon>Bacteria</taxon>
        <taxon>Pseudomonadati</taxon>
        <taxon>Pseudomonadota</taxon>
        <taxon>Betaproteobacteria</taxon>
        <taxon>Nitrosomonadales</taxon>
        <taxon>Thiobacillaceae</taxon>
        <taxon>Parasulfuritortus</taxon>
    </lineage>
</organism>
<accession>A0A4R1BRM1</accession>
<evidence type="ECO:0008006" key="4">
    <source>
        <dbReference type="Google" id="ProtNLM"/>
    </source>
</evidence>
<dbReference type="Proteomes" id="UP000295443">
    <property type="component" value="Unassembled WGS sequence"/>
</dbReference>
<feature type="region of interest" description="Disordered" evidence="1">
    <location>
        <begin position="164"/>
        <end position="190"/>
    </location>
</feature>
<dbReference type="AlphaFoldDB" id="A0A4R1BRM1"/>